<accession>A0A6J6PM48</accession>
<proteinExistence type="predicted"/>
<gene>
    <name evidence="2" type="ORF">UFOPK2598_00525</name>
</gene>
<feature type="region of interest" description="Disordered" evidence="1">
    <location>
        <begin position="105"/>
        <end position="167"/>
    </location>
</feature>
<protein>
    <submittedName>
        <fullName evidence="2">Unannotated protein</fullName>
    </submittedName>
</protein>
<evidence type="ECO:0000256" key="1">
    <source>
        <dbReference type="SAM" id="MobiDB-lite"/>
    </source>
</evidence>
<organism evidence="2">
    <name type="scientific">freshwater metagenome</name>
    <dbReference type="NCBI Taxonomy" id="449393"/>
    <lineage>
        <taxon>unclassified sequences</taxon>
        <taxon>metagenomes</taxon>
        <taxon>ecological metagenomes</taxon>
    </lineage>
</organism>
<dbReference type="AlphaFoldDB" id="A0A6J6PM48"/>
<evidence type="ECO:0000313" key="2">
    <source>
        <dbReference type="EMBL" id="CAB4699659.1"/>
    </source>
</evidence>
<dbReference type="EMBL" id="CAEZXV010000037">
    <property type="protein sequence ID" value="CAB4699659.1"/>
    <property type="molecule type" value="Genomic_DNA"/>
</dbReference>
<sequence>MGTRLVAHESCIGFGGAFRSRVEQHLAVLARKAQRFPVHVVDVAEFCGVVLRLSHGVAPLRTIQSHFTTAVSGSAVHIVYNLRLFYFSIFFAGPRHHACTDLLSGSRKSRAGDRPRGSRETRDRTRRVARAGRAAVLHRRGRQRGQLRARGQRLPQAVRNRGLRAHG</sequence>
<name>A0A6J6PM48_9ZZZZ</name>
<feature type="compositionally biased region" description="Basic and acidic residues" evidence="1">
    <location>
        <begin position="110"/>
        <end position="123"/>
    </location>
</feature>
<feature type="compositionally biased region" description="Basic residues" evidence="1">
    <location>
        <begin position="124"/>
        <end position="151"/>
    </location>
</feature>
<reference evidence="2" key="1">
    <citation type="submission" date="2020-05" db="EMBL/GenBank/DDBJ databases">
        <authorList>
            <person name="Chiriac C."/>
            <person name="Salcher M."/>
            <person name="Ghai R."/>
            <person name="Kavagutti S V."/>
        </authorList>
    </citation>
    <scope>NUCLEOTIDE SEQUENCE</scope>
</reference>